<protein>
    <submittedName>
        <fullName evidence="2">Uncharacterized protein</fullName>
    </submittedName>
</protein>
<accession>A0A5C5YBL3</accession>
<dbReference type="EMBL" id="SJPL01000001">
    <property type="protein sequence ID" value="TWT72318.1"/>
    <property type="molecule type" value="Genomic_DNA"/>
</dbReference>
<keyword evidence="3" id="KW-1185">Reference proteome</keyword>
<keyword evidence="1" id="KW-0472">Membrane</keyword>
<evidence type="ECO:0000313" key="3">
    <source>
        <dbReference type="Proteomes" id="UP000317238"/>
    </source>
</evidence>
<comment type="caution">
    <text evidence="2">The sequence shown here is derived from an EMBL/GenBank/DDBJ whole genome shotgun (WGS) entry which is preliminary data.</text>
</comment>
<proteinExistence type="predicted"/>
<gene>
    <name evidence="2" type="ORF">Pan14r_46380</name>
</gene>
<evidence type="ECO:0000313" key="2">
    <source>
        <dbReference type="EMBL" id="TWT72318.1"/>
    </source>
</evidence>
<sequence length="378" mass="42406">MLNKQRPRMVDRTRKVAGTIALAFFSYAVGTVRGEGIDLTQAEAATQKKFEKVNHQFQVSYVVTQEFVGEAERFAPAHVGSNGTMESLALKWSAVHAWDWPSKKYYHQLGAGASAVVPFAKPDGRRSLMSDGELAYRLTGVGDGIHATRDIDSTLNDPTRVGSDDLYRELLGMVSVRDGFGVKLRDPALEKYVSLLDILHEGSYAATWVTRRDERMLRLADEGRDEIFLDPARNFALVERAHYWKAFPGEVRTSFIVESFEEVEPKIWMPVRVKLEYFSQPPSSAPVVEAILVASKISLTPDPMYFRLPIENAPGIIDEDRGIAVNMADLEGKSVREFLDSQPLAEGSRGFFNAPVLFVVLSSFLLVVFLVFRRRRVL</sequence>
<feature type="transmembrane region" description="Helical" evidence="1">
    <location>
        <begin position="351"/>
        <end position="372"/>
    </location>
</feature>
<name>A0A5C5YBL3_9PLAN</name>
<dbReference type="AlphaFoldDB" id="A0A5C5YBL3"/>
<dbReference type="Proteomes" id="UP000317238">
    <property type="component" value="Unassembled WGS sequence"/>
</dbReference>
<reference evidence="2 3" key="1">
    <citation type="submission" date="2019-02" db="EMBL/GenBank/DDBJ databases">
        <title>Deep-cultivation of Planctomycetes and their phenomic and genomic characterization uncovers novel biology.</title>
        <authorList>
            <person name="Wiegand S."/>
            <person name="Jogler M."/>
            <person name="Boedeker C."/>
            <person name="Pinto D."/>
            <person name="Vollmers J."/>
            <person name="Rivas-Marin E."/>
            <person name="Kohn T."/>
            <person name="Peeters S.H."/>
            <person name="Heuer A."/>
            <person name="Rast P."/>
            <person name="Oberbeckmann S."/>
            <person name="Bunk B."/>
            <person name="Jeske O."/>
            <person name="Meyerdierks A."/>
            <person name="Storesund J.E."/>
            <person name="Kallscheuer N."/>
            <person name="Luecker S."/>
            <person name="Lage O.M."/>
            <person name="Pohl T."/>
            <person name="Merkel B.J."/>
            <person name="Hornburger P."/>
            <person name="Mueller R.-W."/>
            <person name="Bruemmer F."/>
            <person name="Labrenz M."/>
            <person name="Spormann A.M."/>
            <person name="Op Den Camp H."/>
            <person name="Overmann J."/>
            <person name="Amann R."/>
            <person name="Jetten M.S.M."/>
            <person name="Mascher T."/>
            <person name="Medema M.H."/>
            <person name="Devos D.P."/>
            <person name="Kaster A.-K."/>
            <person name="Ovreas L."/>
            <person name="Rohde M."/>
            <person name="Galperin M.Y."/>
            <person name="Jogler C."/>
        </authorList>
    </citation>
    <scope>NUCLEOTIDE SEQUENCE [LARGE SCALE GENOMIC DNA]</scope>
    <source>
        <strain evidence="2 3">Pan14r</strain>
    </source>
</reference>
<keyword evidence="1" id="KW-0812">Transmembrane</keyword>
<evidence type="ECO:0000256" key="1">
    <source>
        <dbReference type="SAM" id="Phobius"/>
    </source>
</evidence>
<organism evidence="2 3">
    <name type="scientific">Crateriforma conspicua</name>
    <dbReference type="NCBI Taxonomy" id="2527996"/>
    <lineage>
        <taxon>Bacteria</taxon>
        <taxon>Pseudomonadati</taxon>
        <taxon>Planctomycetota</taxon>
        <taxon>Planctomycetia</taxon>
        <taxon>Planctomycetales</taxon>
        <taxon>Planctomycetaceae</taxon>
        <taxon>Crateriforma</taxon>
    </lineage>
</organism>
<keyword evidence="1" id="KW-1133">Transmembrane helix</keyword>